<proteinExistence type="predicted"/>
<evidence type="ECO:0000313" key="3">
    <source>
        <dbReference type="Proteomes" id="UP001467690"/>
    </source>
</evidence>
<organism evidence="2 3">
    <name type="scientific">Catenovulum sediminis</name>
    <dbReference type="NCBI Taxonomy" id="1740262"/>
    <lineage>
        <taxon>Bacteria</taxon>
        <taxon>Pseudomonadati</taxon>
        <taxon>Pseudomonadota</taxon>
        <taxon>Gammaproteobacteria</taxon>
        <taxon>Alteromonadales</taxon>
        <taxon>Alteromonadaceae</taxon>
        <taxon>Catenovulum</taxon>
    </lineage>
</organism>
<gene>
    <name evidence="2" type="ORF">ABS311_10705</name>
</gene>
<dbReference type="RefSeq" id="WP_350401870.1">
    <property type="nucleotide sequence ID" value="NZ_JBELOE010000210.1"/>
</dbReference>
<reference evidence="2 3" key="1">
    <citation type="submission" date="2024-06" db="EMBL/GenBank/DDBJ databases">
        <authorList>
            <person name="Chen R.Y."/>
        </authorList>
    </citation>
    <scope>NUCLEOTIDE SEQUENCE [LARGE SCALE GENOMIC DNA]</scope>
    <source>
        <strain evidence="2 3">D2</strain>
    </source>
</reference>
<keyword evidence="3" id="KW-1185">Reference proteome</keyword>
<dbReference type="Gene3D" id="3.90.320.10">
    <property type="match status" value="1"/>
</dbReference>
<evidence type="ECO:0000313" key="2">
    <source>
        <dbReference type="EMBL" id="MER2492348.1"/>
    </source>
</evidence>
<name>A0ABV1RHB9_9ALTE</name>
<sequence>MSELDLNNPQPGIYYGVSDIDYHKSKAVSKSTLDLVDKSAALAKWQQGAPVDDENSDSLDFGKAFHCALLEPERYAQEYITEPKLDRRTKEGKSKAAEFAEKAKGKIIVSHDDSRKINLMLGSVKAHPDAAAILNLEGGVCEASIFWRDPETGLMCRIRPDWMNKPHKIILDVKTCGDIEGSFKSFVGSISDYGYHKQDAYYTDGFEAHYGCKPLFVFLVVSTSLECGRYPVRVFMLDEEDREDGRAEYRLSLNKYAECLKSENWHEIETIQRTNRDRQKTAQKLAEVA</sequence>
<accession>A0ABV1RHB9</accession>
<feature type="domain" description="Putative exodeoxyribonuclease 8 PDDEXK-like" evidence="1">
    <location>
        <begin position="37"/>
        <end position="265"/>
    </location>
</feature>
<dbReference type="Proteomes" id="UP001467690">
    <property type="component" value="Unassembled WGS sequence"/>
</dbReference>
<dbReference type="InterPro" id="IPR024432">
    <property type="entry name" value="Put_RecE_PDDEXK-like_dom"/>
</dbReference>
<dbReference type="Pfam" id="PF12684">
    <property type="entry name" value="DUF3799"/>
    <property type="match status" value="1"/>
</dbReference>
<evidence type="ECO:0000259" key="1">
    <source>
        <dbReference type="Pfam" id="PF12684"/>
    </source>
</evidence>
<comment type="caution">
    <text evidence="2">The sequence shown here is derived from an EMBL/GenBank/DDBJ whole genome shotgun (WGS) entry which is preliminary data.</text>
</comment>
<protein>
    <submittedName>
        <fullName evidence="2">PD-(D/E)XK nuclease-like domain-containing protein</fullName>
    </submittedName>
</protein>
<dbReference type="EMBL" id="JBELOE010000210">
    <property type="protein sequence ID" value="MER2492348.1"/>
    <property type="molecule type" value="Genomic_DNA"/>
</dbReference>
<dbReference type="InterPro" id="IPR011604">
    <property type="entry name" value="PDDEXK-like_dom_sf"/>
</dbReference>